<dbReference type="PANTHER" id="PTHR47957">
    <property type="entry name" value="ATP-DEPENDENT HELICASE HRQ1"/>
    <property type="match status" value="1"/>
</dbReference>
<dbReference type="Pfam" id="PF08839">
    <property type="entry name" value="CDT1"/>
    <property type="match status" value="1"/>
</dbReference>
<dbReference type="GO" id="GO:0006289">
    <property type="term" value="P:nucleotide-excision repair"/>
    <property type="evidence" value="ECO:0007669"/>
    <property type="project" value="TreeGrafter"/>
</dbReference>
<organism evidence="6 7">
    <name type="scientific">Jaapia argillacea MUCL 33604</name>
    <dbReference type="NCBI Taxonomy" id="933084"/>
    <lineage>
        <taxon>Eukaryota</taxon>
        <taxon>Fungi</taxon>
        <taxon>Dikarya</taxon>
        <taxon>Basidiomycota</taxon>
        <taxon>Agaricomycotina</taxon>
        <taxon>Agaricomycetes</taxon>
        <taxon>Agaricomycetidae</taxon>
        <taxon>Jaapiales</taxon>
        <taxon>Jaapiaceae</taxon>
        <taxon>Jaapia</taxon>
    </lineage>
</organism>
<dbReference type="CDD" id="cd18797">
    <property type="entry name" value="SF2_C_Hrq"/>
    <property type="match status" value="1"/>
</dbReference>
<dbReference type="InterPro" id="IPR055227">
    <property type="entry name" value="HRQ1_WHD"/>
</dbReference>
<feature type="compositionally biased region" description="Low complexity" evidence="3">
    <location>
        <begin position="26"/>
        <end position="35"/>
    </location>
</feature>
<evidence type="ECO:0000256" key="2">
    <source>
        <dbReference type="ARBA" id="ARBA00022840"/>
    </source>
</evidence>
<dbReference type="PANTHER" id="PTHR47957:SF3">
    <property type="entry name" value="ATP-DEPENDENT HELICASE HRQ1"/>
    <property type="match status" value="1"/>
</dbReference>
<feature type="domain" description="Helicase C-terminal" evidence="5">
    <location>
        <begin position="552"/>
        <end position="706"/>
    </location>
</feature>
<gene>
    <name evidence="6" type="ORF">JAAARDRAFT_555490</name>
</gene>
<dbReference type="Pfam" id="PF00270">
    <property type="entry name" value="DEAD"/>
    <property type="match status" value="1"/>
</dbReference>
<feature type="region of interest" description="Disordered" evidence="3">
    <location>
        <begin position="1"/>
        <end position="39"/>
    </location>
</feature>
<dbReference type="SUPFAM" id="SSF52540">
    <property type="entry name" value="P-loop containing nucleoside triphosphate hydrolases"/>
    <property type="match status" value="1"/>
</dbReference>
<dbReference type="GO" id="GO:0003676">
    <property type="term" value="F:nucleic acid binding"/>
    <property type="evidence" value="ECO:0007669"/>
    <property type="project" value="InterPro"/>
</dbReference>
<evidence type="ECO:0000313" key="6">
    <source>
        <dbReference type="EMBL" id="KDQ60612.1"/>
    </source>
</evidence>
<dbReference type="SMART" id="SM00490">
    <property type="entry name" value="HELICc"/>
    <property type="match status" value="1"/>
</dbReference>
<proteinExistence type="predicted"/>
<evidence type="ECO:0000259" key="4">
    <source>
        <dbReference type="PROSITE" id="PS51192"/>
    </source>
</evidence>
<sequence>MDSQAGPSDTSRKRKAPPATDCNTTKSSRGASISKGKAKGKRKEDVIWPEYFDSLFKVFKALNTVLAFCSSRKHMATTFTVVRSSVESLLKQPLDLSKVAEIKALLPDIVKFAYIPRNELRVHGDSRVQSEDRGGRRDRSPDYGAFMESAPSSSRIGGPTEDEHVLILEFVDNAKGKKSANAGFALAPPPSLTPQAVQKLIEKRNLRFSQAVNELLHATSDSNDPVALLQSAAHDHIPVNPSTPSRASPFSDVKGKVAVPESKDRATIEAIINEIQTQGWYKGQIVDHRVFDAKASLMGTLDTPLSPRISQALKESRNITALYGHQVAAINAVSSGDNVIVSTSTASGKSVIYQLPVLKFLEEDADATAIFIYPTKALAQDQKAALEQLLCACPSLEHIKVATYDGDTPQDKRAVIRETTSVIFTNFDMLHASILPHEDLWRRFLKNLKIVAVDELHYYSDLFGSHVAMVMRRFRRVCAAVGNRRSRFVSCSATIAKPKQHMKDIFGIEDVVEIMEDGAPSGRKDFLVWNPPPLDAMDPTLGRHSSMSEAVGLMRFLMKRGVRCILFCKIRKTCELAMKTLRSDLSAEGRLDILNKVMSYRGGYSQEDRRRIEREAFSGQLLGIVATNALELGVDIGVLDAVIMLGFPVSVASFRQQAGRAGRRARDALAVFVADSLPIDQHYIEYPNELFDTPVKDLVIDLESKIILEAHLQCAAHEMPLTLEDEKYFGPLTKELCETKLSKDKDGWYHPHPKFLPYPARHIALRGVEEEKYVVIDVTKLGQAGGDGHIVEEVEVSRALFEIYEGAVFIHQGMTFVVKEVSHDSKQARVIRADVNFITQPRDFTNVDATQTHRIREIKASLCHAFYGRIELLTLVFGYFKIRNKKILDSVDLETPPWRRETTGFWIDVPKETLHLLKEKSINAAAAIHSAQHAILNRFAMRGDLHTECKVPEKEYRTTESQRKRPARLIFYDTAGKGGGVAGKAFDHVSEILTKAHERVAMCSCEEGCAECVNSPSCREGNVVSSKLGAFVVLKSLLGLPIDPDSIPEQYEEPLQGYQTIIEAPPVRAIVGVDVEKE</sequence>
<dbReference type="InterPro" id="IPR011545">
    <property type="entry name" value="DEAD/DEAH_box_helicase_dom"/>
</dbReference>
<dbReference type="InterPro" id="IPR001650">
    <property type="entry name" value="Helicase_C-like"/>
</dbReference>
<dbReference type="HOGENOM" id="CLU_000809_1_0_1"/>
<evidence type="ECO:0000256" key="3">
    <source>
        <dbReference type="SAM" id="MobiDB-lite"/>
    </source>
</evidence>
<dbReference type="OrthoDB" id="18781at2759"/>
<dbReference type="Pfam" id="PF22982">
    <property type="entry name" value="WHD_HRQ1"/>
    <property type="match status" value="1"/>
</dbReference>
<dbReference type="GO" id="GO:0036297">
    <property type="term" value="P:interstrand cross-link repair"/>
    <property type="evidence" value="ECO:0007669"/>
    <property type="project" value="TreeGrafter"/>
</dbReference>
<feature type="compositionally biased region" description="Basic and acidic residues" evidence="3">
    <location>
        <begin position="125"/>
        <end position="141"/>
    </location>
</feature>
<keyword evidence="1" id="KW-0547">Nucleotide-binding</keyword>
<dbReference type="Pfam" id="PF09369">
    <property type="entry name" value="MZB"/>
    <property type="match status" value="1"/>
</dbReference>
<dbReference type="InterPro" id="IPR014939">
    <property type="entry name" value="CDT1_Gemini-bd-like"/>
</dbReference>
<keyword evidence="2" id="KW-0067">ATP-binding</keyword>
<dbReference type="FunCoup" id="A0A067QAS7">
    <property type="interactions" value="293"/>
</dbReference>
<dbReference type="Gene3D" id="3.40.50.300">
    <property type="entry name" value="P-loop containing nucleotide triphosphate hydrolases"/>
    <property type="match status" value="2"/>
</dbReference>
<dbReference type="GO" id="GO:0005634">
    <property type="term" value="C:nucleus"/>
    <property type="evidence" value="ECO:0007669"/>
    <property type="project" value="TreeGrafter"/>
</dbReference>
<feature type="domain" description="Helicase ATP-binding" evidence="4">
    <location>
        <begin position="330"/>
        <end position="513"/>
    </location>
</feature>
<evidence type="ECO:0000313" key="7">
    <source>
        <dbReference type="Proteomes" id="UP000027265"/>
    </source>
</evidence>
<dbReference type="AlphaFoldDB" id="A0A067QAS7"/>
<evidence type="ECO:0000256" key="1">
    <source>
        <dbReference type="ARBA" id="ARBA00022741"/>
    </source>
</evidence>
<keyword evidence="7" id="KW-1185">Reference proteome</keyword>
<reference evidence="7" key="1">
    <citation type="journal article" date="2014" name="Proc. Natl. Acad. Sci. U.S.A.">
        <title>Extensive sampling of basidiomycete genomes demonstrates inadequacy of the white-rot/brown-rot paradigm for wood decay fungi.</title>
        <authorList>
            <person name="Riley R."/>
            <person name="Salamov A.A."/>
            <person name="Brown D.W."/>
            <person name="Nagy L.G."/>
            <person name="Floudas D."/>
            <person name="Held B.W."/>
            <person name="Levasseur A."/>
            <person name="Lombard V."/>
            <person name="Morin E."/>
            <person name="Otillar R."/>
            <person name="Lindquist E.A."/>
            <person name="Sun H."/>
            <person name="LaButti K.M."/>
            <person name="Schmutz J."/>
            <person name="Jabbour D."/>
            <person name="Luo H."/>
            <person name="Baker S.E."/>
            <person name="Pisabarro A.G."/>
            <person name="Walton J.D."/>
            <person name="Blanchette R.A."/>
            <person name="Henrissat B."/>
            <person name="Martin F."/>
            <person name="Cullen D."/>
            <person name="Hibbett D.S."/>
            <person name="Grigoriev I.V."/>
        </authorList>
    </citation>
    <scope>NUCLEOTIDE SEQUENCE [LARGE SCALE GENOMIC DNA]</scope>
    <source>
        <strain evidence="7">MUCL 33604</strain>
    </source>
</reference>
<dbReference type="SMART" id="SM01075">
    <property type="entry name" value="CDT1"/>
    <property type="match status" value="1"/>
</dbReference>
<dbReference type="PROSITE" id="PS51192">
    <property type="entry name" value="HELICASE_ATP_BIND_1"/>
    <property type="match status" value="1"/>
</dbReference>
<name>A0A067QAS7_9AGAM</name>
<dbReference type="PROSITE" id="PS51194">
    <property type="entry name" value="HELICASE_CTER"/>
    <property type="match status" value="1"/>
</dbReference>
<dbReference type="EMBL" id="KL197713">
    <property type="protein sequence ID" value="KDQ60612.1"/>
    <property type="molecule type" value="Genomic_DNA"/>
</dbReference>
<dbReference type="Proteomes" id="UP000027265">
    <property type="component" value="Unassembled WGS sequence"/>
</dbReference>
<dbReference type="GO" id="GO:0005524">
    <property type="term" value="F:ATP binding"/>
    <property type="evidence" value="ECO:0007669"/>
    <property type="project" value="UniProtKB-KW"/>
</dbReference>
<dbReference type="InParanoid" id="A0A067QAS7"/>
<dbReference type="STRING" id="933084.A0A067QAS7"/>
<feature type="region of interest" description="Disordered" evidence="3">
    <location>
        <begin position="125"/>
        <end position="158"/>
    </location>
</feature>
<protein>
    <submittedName>
        <fullName evidence="6">Uncharacterized protein</fullName>
    </submittedName>
</protein>
<dbReference type="InterPro" id="IPR014001">
    <property type="entry name" value="Helicase_ATP-bd"/>
</dbReference>
<accession>A0A067QAS7</accession>
<dbReference type="InterPro" id="IPR018973">
    <property type="entry name" value="MZB"/>
</dbReference>
<dbReference type="SMART" id="SM00487">
    <property type="entry name" value="DEXDc"/>
    <property type="match status" value="1"/>
</dbReference>
<evidence type="ECO:0000259" key="5">
    <source>
        <dbReference type="PROSITE" id="PS51194"/>
    </source>
</evidence>
<dbReference type="Pfam" id="PF00271">
    <property type="entry name" value="Helicase_C"/>
    <property type="match status" value="1"/>
</dbReference>
<dbReference type="GO" id="GO:0043138">
    <property type="term" value="F:3'-5' DNA helicase activity"/>
    <property type="evidence" value="ECO:0007669"/>
    <property type="project" value="TreeGrafter"/>
</dbReference>
<dbReference type="CDD" id="cd17923">
    <property type="entry name" value="DEXHc_Hrq1-like"/>
    <property type="match status" value="1"/>
</dbReference>
<dbReference type="InterPro" id="IPR027417">
    <property type="entry name" value="P-loop_NTPase"/>
</dbReference>